<dbReference type="AlphaFoldDB" id="A0A4V3EPB8"/>
<dbReference type="Proteomes" id="UP000295830">
    <property type="component" value="Unassembled WGS sequence"/>
</dbReference>
<dbReference type="EMBL" id="SOAX01000008">
    <property type="protein sequence ID" value="TDT37038.1"/>
    <property type="molecule type" value="Genomic_DNA"/>
</dbReference>
<feature type="transmembrane region" description="Helical" evidence="2">
    <location>
        <begin position="21"/>
        <end position="39"/>
    </location>
</feature>
<keyword evidence="1" id="KW-0175">Coiled coil</keyword>
<dbReference type="OrthoDB" id="5296173at2"/>
<dbReference type="Pfam" id="PF05137">
    <property type="entry name" value="PilN"/>
    <property type="match status" value="1"/>
</dbReference>
<dbReference type="InterPro" id="IPR052534">
    <property type="entry name" value="Extracell_DNA_Util/SecSys_Comp"/>
</dbReference>
<feature type="coiled-coil region" evidence="1">
    <location>
        <begin position="47"/>
        <end position="91"/>
    </location>
</feature>
<reference evidence="3 4" key="1">
    <citation type="submission" date="2019-03" db="EMBL/GenBank/DDBJ databases">
        <title>Genomic Encyclopedia of Type Strains, Phase IV (KMG-IV): sequencing the most valuable type-strain genomes for metagenomic binning, comparative biology and taxonomic classification.</title>
        <authorList>
            <person name="Goeker M."/>
        </authorList>
    </citation>
    <scope>NUCLEOTIDE SEQUENCE [LARGE SCALE GENOMIC DNA]</scope>
    <source>
        <strain evidence="3 4">DSM 15505</strain>
    </source>
</reference>
<dbReference type="GO" id="GO:0043683">
    <property type="term" value="P:type IV pilus assembly"/>
    <property type="evidence" value="ECO:0007669"/>
    <property type="project" value="TreeGrafter"/>
</dbReference>
<name>A0A4V3EPB8_9GAMM</name>
<dbReference type="PANTHER" id="PTHR40278">
    <property type="entry name" value="DNA UTILIZATION PROTEIN HOFN"/>
    <property type="match status" value="1"/>
</dbReference>
<evidence type="ECO:0000256" key="1">
    <source>
        <dbReference type="SAM" id="Coils"/>
    </source>
</evidence>
<evidence type="ECO:0000256" key="2">
    <source>
        <dbReference type="SAM" id="Phobius"/>
    </source>
</evidence>
<dbReference type="GO" id="GO:0043107">
    <property type="term" value="P:type IV pilus-dependent motility"/>
    <property type="evidence" value="ECO:0007669"/>
    <property type="project" value="TreeGrafter"/>
</dbReference>
<keyword evidence="2" id="KW-1133">Transmembrane helix</keyword>
<organism evidence="3 4">
    <name type="scientific">Halospina denitrificans</name>
    <dbReference type="NCBI Taxonomy" id="332522"/>
    <lineage>
        <taxon>Bacteria</taxon>
        <taxon>Pseudomonadati</taxon>
        <taxon>Pseudomonadota</taxon>
        <taxon>Gammaproteobacteria</taxon>
        <taxon>Halospina</taxon>
    </lineage>
</organism>
<evidence type="ECO:0000313" key="4">
    <source>
        <dbReference type="Proteomes" id="UP000295830"/>
    </source>
</evidence>
<keyword evidence="4" id="KW-1185">Reference proteome</keyword>
<dbReference type="RefSeq" id="WP_133737205.1">
    <property type="nucleotide sequence ID" value="NZ_SOAX01000008.1"/>
</dbReference>
<gene>
    <name evidence="3" type="ORF">DES49_2990</name>
</gene>
<sequence>MARINLRPWREELRADKQRQFIVMLAGALIVAAGLAFLWQTHVQGQIDHQESRNDYIRNAMSDLEQQIAEIEELKERREELLSRMQVIQDLQGQRPVIVRAFDEMVQTLPDGLYYTQLEKSEDSVAIVGMAESNSRISTLMRNFENSDWFSEPNLTNVSAADGQRSGYSRFNLSVQQVVPDADDADAEQEQ</sequence>
<comment type="caution">
    <text evidence="3">The sequence shown here is derived from an EMBL/GenBank/DDBJ whole genome shotgun (WGS) entry which is preliminary data.</text>
</comment>
<protein>
    <submittedName>
        <fullName evidence="3">Type IV pilus assembly protein PilN</fullName>
    </submittedName>
</protein>
<keyword evidence="2" id="KW-0472">Membrane</keyword>
<dbReference type="InterPro" id="IPR007813">
    <property type="entry name" value="PilN"/>
</dbReference>
<evidence type="ECO:0000313" key="3">
    <source>
        <dbReference type="EMBL" id="TDT37038.1"/>
    </source>
</evidence>
<dbReference type="PANTHER" id="PTHR40278:SF2">
    <property type="entry name" value="TYPE IV PILUS INNER MEMBRANE COMPONENT PILN"/>
    <property type="match status" value="1"/>
</dbReference>
<accession>A0A4V3EPB8</accession>
<proteinExistence type="predicted"/>
<keyword evidence="2" id="KW-0812">Transmembrane</keyword>